<protein>
    <submittedName>
        <fullName evidence="2">Uncharacterized protein</fullName>
    </submittedName>
</protein>
<evidence type="ECO:0000313" key="3">
    <source>
        <dbReference type="Proteomes" id="UP001162164"/>
    </source>
</evidence>
<dbReference type="EMBL" id="JAPWTJ010001226">
    <property type="protein sequence ID" value="KAJ8973153.1"/>
    <property type="molecule type" value="Genomic_DNA"/>
</dbReference>
<keyword evidence="1" id="KW-0732">Signal</keyword>
<feature type="signal peptide" evidence="1">
    <location>
        <begin position="1"/>
        <end position="19"/>
    </location>
</feature>
<name>A0ABQ9J597_9CUCU</name>
<proteinExistence type="predicted"/>
<dbReference type="Proteomes" id="UP001162164">
    <property type="component" value="Unassembled WGS sequence"/>
</dbReference>
<accession>A0ABQ9J597</accession>
<comment type="caution">
    <text evidence="2">The sequence shown here is derived from an EMBL/GenBank/DDBJ whole genome shotgun (WGS) entry which is preliminary data.</text>
</comment>
<organism evidence="2 3">
    <name type="scientific">Molorchus minor</name>
    <dbReference type="NCBI Taxonomy" id="1323400"/>
    <lineage>
        <taxon>Eukaryota</taxon>
        <taxon>Metazoa</taxon>
        <taxon>Ecdysozoa</taxon>
        <taxon>Arthropoda</taxon>
        <taxon>Hexapoda</taxon>
        <taxon>Insecta</taxon>
        <taxon>Pterygota</taxon>
        <taxon>Neoptera</taxon>
        <taxon>Endopterygota</taxon>
        <taxon>Coleoptera</taxon>
        <taxon>Polyphaga</taxon>
        <taxon>Cucujiformia</taxon>
        <taxon>Chrysomeloidea</taxon>
        <taxon>Cerambycidae</taxon>
        <taxon>Lamiinae</taxon>
        <taxon>Monochamini</taxon>
        <taxon>Molorchus</taxon>
    </lineage>
</organism>
<reference evidence="2" key="1">
    <citation type="journal article" date="2023" name="Insect Mol. Biol.">
        <title>Genome sequencing provides insights into the evolution of gene families encoding plant cell wall-degrading enzymes in longhorned beetles.</title>
        <authorList>
            <person name="Shin N.R."/>
            <person name="Okamura Y."/>
            <person name="Kirsch R."/>
            <person name="Pauchet Y."/>
        </authorList>
    </citation>
    <scope>NUCLEOTIDE SEQUENCE</scope>
    <source>
        <strain evidence="2">MMC_N1</strain>
    </source>
</reference>
<gene>
    <name evidence="2" type="ORF">NQ317_017926</name>
</gene>
<keyword evidence="3" id="KW-1185">Reference proteome</keyword>
<evidence type="ECO:0000313" key="2">
    <source>
        <dbReference type="EMBL" id="KAJ8973153.1"/>
    </source>
</evidence>
<sequence>MRLNKAEILIIIIYTLIQASEEPHSACARKEWLLLLFNMAPWKQLRFILITHLLYTPEKTRRKTRNITNSSAGEFTLVTNCTSPSLREINGEKKKEAETTEKEKIVFFEQLEKYLHSNLTQELEAALKALSFPGTRSPLVQKCGEALEELAKVHGMDLNPFGYYKEAGHVALNEWAESTLMEHWRLSRGCRQAREFVTIGHELLGYWDMAGIH</sequence>
<evidence type="ECO:0000256" key="1">
    <source>
        <dbReference type="SAM" id="SignalP"/>
    </source>
</evidence>
<feature type="chain" id="PRO_5045750303" evidence="1">
    <location>
        <begin position="20"/>
        <end position="213"/>
    </location>
</feature>